<organism evidence="6 7">
    <name type="scientific">Cryobacterium zongtaii</name>
    <dbReference type="NCBI Taxonomy" id="1259217"/>
    <lineage>
        <taxon>Bacteria</taxon>
        <taxon>Bacillati</taxon>
        <taxon>Actinomycetota</taxon>
        <taxon>Actinomycetes</taxon>
        <taxon>Micrococcales</taxon>
        <taxon>Microbacteriaceae</taxon>
        <taxon>Cryobacterium</taxon>
    </lineage>
</organism>
<dbReference type="InterPro" id="IPR023753">
    <property type="entry name" value="FAD/NAD-binding_dom"/>
</dbReference>
<dbReference type="PRINTS" id="PR00469">
    <property type="entry name" value="PNDRDTASEII"/>
</dbReference>
<protein>
    <submittedName>
        <fullName evidence="6">Pyridine nucleotide-disulfide oxidoreductase</fullName>
    </submittedName>
</protein>
<comment type="catalytic activity">
    <reaction evidence="3">
        <text>[thioredoxin]-dithiol + NADP(+) = [thioredoxin]-disulfide + NADPH + H(+)</text>
        <dbReference type="Rhea" id="RHEA:20345"/>
        <dbReference type="Rhea" id="RHEA-COMP:10698"/>
        <dbReference type="Rhea" id="RHEA-COMP:10700"/>
        <dbReference type="ChEBI" id="CHEBI:15378"/>
        <dbReference type="ChEBI" id="CHEBI:29950"/>
        <dbReference type="ChEBI" id="CHEBI:50058"/>
        <dbReference type="ChEBI" id="CHEBI:57783"/>
        <dbReference type="ChEBI" id="CHEBI:58349"/>
        <dbReference type="EC" id="1.8.1.9"/>
    </reaction>
</comment>
<evidence type="ECO:0000313" key="6">
    <source>
        <dbReference type="EMBL" id="POH61970.1"/>
    </source>
</evidence>
<evidence type="ECO:0000256" key="4">
    <source>
        <dbReference type="SAM" id="MobiDB-lite"/>
    </source>
</evidence>
<feature type="region of interest" description="Disordered" evidence="4">
    <location>
        <begin position="1"/>
        <end position="25"/>
    </location>
</feature>
<dbReference type="PRINTS" id="PR00368">
    <property type="entry name" value="FADPNR"/>
</dbReference>
<dbReference type="Gene3D" id="3.50.50.60">
    <property type="entry name" value="FAD/NAD(P)-binding domain"/>
    <property type="match status" value="2"/>
</dbReference>
<dbReference type="InterPro" id="IPR050097">
    <property type="entry name" value="Ferredoxin-NADP_redctase_2"/>
</dbReference>
<evidence type="ECO:0000256" key="2">
    <source>
        <dbReference type="ARBA" id="ARBA00023002"/>
    </source>
</evidence>
<keyword evidence="2" id="KW-0560">Oxidoreductase</keyword>
<keyword evidence="1" id="KW-0285">Flavoprotein</keyword>
<feature type="domain" description="FAD/NAD(P)-binding" evidence="5">
    <location>
        <begin position="49"/>
        <end position="348"/>
    </location>
</feature>
<dbReference type="AlphaFoldDB" id="A0A2S3Z8V7"/>
<sequence length="366" mass="38696">MWTSSSSSAPPAAPRKPVCSVSTTRSSPSCLARVHSVAEPLEHDDQDRYDCVVIGAGPAGLSAALNLSRARLTVLVIDSDRPRNAATMISHGFLTRDGVPPHELRRLARAEVEGYPGAQIVRRTSVRAVRRTRELCEENNTHPFTVTLGNPSSAGRTVAGRAVLVATGLRETLPDVPNIRGFYGMSLFSCAACDGYELGDQPLALIGETEDLFARALLVAQWTRTLTVFTNGALFSDETGAVSAGQERVLRGRGISVERRRITELEGDRGLLAAVRVDGGDRIPVTGGFVRPLWHPAVEFLTGLDVAGDAHAQLLTDRNGRTSVPGLYAAGDVAAPGPQQLIVAAGAGARTAAIISQDLLGVSTAH</sequence>
<dbReference type="OrthoDB" id="9786503at2"/>
<comment type="caution">
    <text evidence="6">The sequence shown here is derived from an EMBL/GenBank/DDBJ whole genome shotgun (WGS) entry which is preliminary data.</text>
</comment>
<dbReference type="InterPro" id="IPR036188">
    <property type="entry name" value="FAD/NAD-bd_sf"/>
</dbReference>
<name>A0A2S3Z8V7_9MICO</name>
<dbReference type="Pfam" id="PF07992">
    <property type="entry name" value="Pyr_redox_2"/>
    <property type="match status" value="1"/>
</dbReference>
<evidence type="ECO:0000256" key="1">
    <source>
        <dbReference type="ARBA" id="ARBA00022630"/>
    </source>
</evidence>
<dbReference type="EMBL" id="PPXF01000058">
    <property type="protein sequence ID" value="POH61970.1"/>
    <property type="molecule type" value="Genomic_DNA"/>
</dbReference>
<accession>A0A2S3Z8V7</accession>
<feature type="compositionally biased region" description="Low complexity" evidence="4">
    <location>
        <begin position="1"/>
        <end position="10"/>
    </location>
</feature>
<evidence type="ECO:0000259" key="5">
    <source>
        <dbReference type="Pfam" id="PF07992"/>
    </source>
</evidence>
<reference evidence="6 7" key="1">
    <citation type="submission" date="2018-01" db="EMBL/GenBank/DDBJ databases">
        <title>Cryobacterium sp. nov., from glaciers in China.</title>
        <authorList>
            <person name="Liu Q."/>
            <person name="Xin Y.-H."/>
        </authorList>
    </citation>
    <scope>NUCLEOTIDE SEQUENCE [LARGE SCALE GENOMIC DNA]</scope>
    <source>
        <strain evidence="6 7">TMB1-8</strain>
    </source>
</reference>
<dbReference type="SUPFAM" id="SSF51905">
    <property type="entry name" value="FAD/NAD(P)-binding domain"/>
    <property type="match status" value="2"/>
</dbReference>
<gene>
    <name evidence="6" type="ORF">C3B59_15490</name>
</gene>
<proteinExistence type="predicted"/>
<dbReference type="PANTHER" id="PTHR48105">
    <property type="entry name" value="THIOREDOXIN REDUCTASE 1-RELATED-RELATED"/>
    <property type="match status" value="1"/>
</dbReference>
<dbReference type="Proteomes" id="UP000237104">
    <property type="component" value="Unassembled WGS sequence"/>
</dbReference>
<evidence type="ECO:0000256" key="3">
    <source>
        <dbReference type="ARBA" id="ARBA00048132"/>
    </source>
</evidence>
<dbReference type="GO" id="GO:0004791">
    <property type="term" value="F:thioredoxin-disulfide reductase (NADPH) activity"/>
    <property type="evidence" value="ECO:0007669"/>
    <property type="project" value="UniProtKB-EC"/>
</dbReference>
<evidence type="ECO:0000313" key="7">
    <source>
        <dbReference type="Proteomes" id="UP000237104"/>
    </source>
</evidence>